<organism evidence="7 8">
    <name type="scientific">Solanum commersonii</name>
    <name type="common">Commerson's wild potato</name>
    <name type="synonym">Commerson's nightshade</name>
    <dbReference type="NCBI Taxonomy" id="4109"/>
    <lineage>
        <taxon>Eukaryota</taxon>
        <taxon>Viridiplantae</taxon>
        <taxon>Streptophyta</taxon>
        <taxon>Embryophyta</taxon>
        <taxon>Tracheophyta</taxon>
        <taxon>Spermatophyta</taxon>
        <taxon>Magnoliopsida</taxon>
        <taxon>eudicotyledons</taxon>
        <taxon>Gunneridae</taxon>
        <taxon>Pentapetalae</taxon>
        <taxon>asterids</taxon>
        <taxon>lamiids</taxon>
        <taxon>Solanales</taxon>
        <taxon>Solanaceae</taxon>
        <taxon>Solanoideae</taxon>
        <taxon>Solaneae</taxon>
        <taxon>Solanum</taxon>
    </lineage>
</organism>
<sequence length="361" mass="40622">MGATRMGKSYLSVDLATHFRGEIINSDKMQVYKGLDIVTNKITHAEKQGVSRKIDFGLERPFVPFEALDDICGIAQAILGVGSTFHRSNLQLEIPPSPLIQIRCFKRLTSREFRGESRGDLRNASVCAKILGISLVRYLGRFHGFHFEIQLWAPQSVLDRFWVRLEKYNFSVNILRNGEAMAFSVRLSMFRHLFIDLLEYGGLARFRMWLGIRTFRPPFGRSTLVDDIADLSRWSGPRANSGGDRATGGSATAAVDGRDRPATASTVAARISAMLRADTRPIGGIWPGPARPFDARGGYTRYGCSAAKRRSFTYGTFTVHRIGVLVESSRREKKKRKEEKIERIEAFVEILASCCRFSSWI</sequence>
<reference evidence="7 8" key="1">
    <citation type="submission" date="2020-09" db="EMBL/GenBank/DDBJ databases">
        <title>De no assembly of potato wild relative species, Solanum commersonii.</title>
        <authorList>
            <person name="Cho K."/>
        </authorList>
    </citation>
    <scope>NUCLEOTIDE SEQUENCE [LARGE SCALE GENOMIC DNA]</scope>
    <source>
        <strain evidence="7">LZ3.2</strain>
        <tissue evidence="7">Leaf</tissue>
    </source>
</reference>
<name>A0A9J6AZL5_SOLCO</name>
<evidence type="ECO:0000256" key="3">
    <source>
        <dbReference type="ARBA" id="ARBA00022712"/>
    </source>
</evidence>
<dbReference type="EMBL" id="JACXVP010000001">
    <property type="protein sequence ID" value="KAG5629934.1"/>
    <property type="molecule type" value="Genomic_DNA"/>
</dbReference>
<evidence type="ECO:0000256" key="2">
    <source>
        <dbReference type="ARBA" id="ARBA00022679"/>
    </source>
</evidence>
<comment type="caution">
    <text evidence="7">The sequence shown here is derived from an EMBL/GenBank/DDBJ whole genome shotgun (WGS) entry which is preliminary data.</text>
</comment>
<dbReference type="GO" id="GO:0009691">
    <property type="term" value="P:cytokinin biosynthetic process"/>
    <property type="evidence" value="ECO:0007669"/>
    <property type="project" value="UniProtKB-KW"/>
</dbReference>
<keyword evidence="4" id="KW-0547">Nucleotide-binding</keyword>
<feature type="region of interest" description="Disordered" evidence="6">
    <location>
        <begin position="236"/>
        <end position="261"/>
    </location>
</feature>
<evidence type="ECO:0000313" key="8">
    <source>
        <dbReference type="Proteomes" id="UP000824120"/>
    </source>
</evidence>
<dbReference type="GO" id="GO:0052381">
    <property type="term" value="F:tRNA dimethylallyltransferase activity"/>
    <property type="evidence" value="ECO:0007669"/>
    <property type="project" value="TreeGrafter"/>
</dbReference>
<protein>
    <submittedName>
        <fullName evidence="7">Uncharacterized protein</fullName>
    </submittedName>
</protein>
<proteinExistence type="inferred from homology"/>
<accession>A0A9J6AZL5</accession>
<dbReference type="PANTHER" id="PTHR11088">
    <property type="entry name" value="TRNA DIMETHYLALLYLTRANSFERASE"/>
    <property type="match status" value="1"/>
</dbReference>
<dbReference type="OrthoDB" id="775260at2759"/>
<dbReference type="PANTHER" id="PTHR11088:SF73">
    <property type="entry name" value="PHOSPHORIBULOKINASE_URIDINE KINASE DOMAIN-CONTAINING PROTEIN"/>
    <property type="match status" value="1"/>
</dbReference>
<comment type="similarity">
    <text evidence="1">Belongs to the IPP transferase family.</text>
</comment>
<keyword evidence="2" id="KW-0808">Transferase</keyword>
<evidence type="ECO:0000256" key="6">
    <source>
        <dbReference type="SAM" id="MobiDB-lite"/>
    </source>
</evidence>
<gene>
    <name evidence="7" type="ORF">H5410_001651</name>
</gene>
<keyword evidence="5" id="KW-0067">ATP-binding</keyword>
<evidence type="ECO:0000256" key="1">
    <source>
        <dbReference type="ARBA" id="ARBA00005842"/>
    </source>
</evidence>
<dbReference type="InterPro" id="IPR039657">
    <property type="entry name" value="Dimethylallyltransferase"/>
</dbReference>
<evidence type="ECO:0000313" key="7">
    <source>
        <dbReference type="EMBL" id="KAG5629934.1"/>
    </source>
</evidence>
<keyword evidence="3" id="KW-0203">Cytokinin biosynthesis</keyword>
<keyword evidence="8" id="KW-1185">Reference proteome</keyword>
<dbReference type="Proteomes" id="UP000824120">
    <property type="component" value="Chromosome 1"/>
</dbReference>
<dbReference type="GO" id="GO:0005524">
    <property type="term" value="F:ATP binding"/>
    <property type="evidence" value="ECO:0007669"/>
    <property type="project" value="UniProtKB-KW"/>
</dbReference>
<dbReference type="InterPro" id="IPR027417">
    <property type="entry name" value="P-loop_NTPase"/>
</dbReference>
<dbReference type="GO" id="GO:0005739">
    <property type="term" value="C:mitochondrion"/>
    <property type="evidence" value="ECO:0007669"/>
    <property type="project" value="TreeGrafter"/>
</dbReference>
<dbReference type="GO" id="GO:0006400">
    <property type="term" value="P:tRNA modification"/>
    <property type="evidence" value="ECO:0007669"/>
    <property type="project" value="TreeGrafter"/>
</dbReference>
<dbReference type="Gene3D" id="3.40.50.300">
    <property type="entry name" value="P-loop containing nucleotide triphosphate hydrolases"/>
    <property type="match status" value="1"/>
</dbReference>
<evidence type="ECO:0000256" key="4">
    <source>
        <dbReference type="ARBA" id="ARBA00022741"/>
    </source>
</evidence>
<evidence type="ECO:0000256" key="5">
    <source>
        <dbReference type="ARBA" id="ARBA00022840"/>
    </source>
</evidence>
<dbReference type="AlphaFoldDB" id="A0A9J6AZL5"/>